<dbReference type="InterPro" id="IPR036396">
    <property type="entry name" value="Cyt_P450_sf"/>
</dbReference>
<dbReference type="GO" id="GO:0016705">
    <property type="term" value="F:oxidoreductase activity, acting on paired donors, with incorporation or reduction of molecular oxygen"/>
    <property type="evidence" value="ECO:0007669"/>
    <property type="project" value="InterPro"/>
</dbReference>
<dbReference type="AlphaFoldDB" id="A0A6G1E7I6"/>
<dbReference type="Proteomes" id="UP000479710">
    <property type="component" value="Unassembled WGS sequence"/>
</dbReference>
<accession>A0A6G1E7I6</accession>
<dbReference type="OrthoDB" id="1470350at2759"/>
<name>A0A6G1E7I6_9ORYZ</name>
<evidence type="ECO:0000313" key="1">
    <source>
        <dbReference type="EMBL" id="KAF0920442.1"/>
    </source>
</evidence>
<keyword evidence="2" id="KW-1185">Reference proteome</keyword>
<dbReference type="GO" id="GO:0020037">
    <property type="term" value="F:heme binding"/>
    <property type="evidence" value="ECO:0007669"/>
    <property type="project" value="InterPro"/>
</dbReference>
<organism evidence="1 2">
    <name type="scientific">Oryza meyeriana var. granulata</name>
    <dbReference type="NCBI Taxonomy" id="110450"/>
    <lineage>
        <taxon>Eukaryota</taxon>
        <taxon>Viridiplantae</taxon>
        <taxon>Streptophyta</taxon>
        <taxon>Embryophyta</taxon>
        <taxon>Tracheophyta</taxon>
        <taxon>Spermatophyta</taxon>
        <taxon>Magnoliopsida</taxon>
        <taxon>Liliopsida</taxon>
        <taxon>Poales</taxon>
        <taxon>Poaceae</taxon>
        <taxon>BOP clade</taxon>
        <taxon>Oryzoideae</taxon>
        <taxon>Oryzeae</taxon>
        <taxon>Oryzinae</taxon>
        <taxon>Oryza</taxon>
        <taxon>Oryza meyeriana</taxon>
    </lineage>
</organism>
<sequence>MAIYVAREVGKRPQTRSMTLTHQVILESLRMASIISFTFREAIADVEYKGKHVFNMDWESMYSVLE</sequence>
<gene>
    <name evidence="1" type="ORF">E2562_035154</name>
</gene>
<comment type="caution">
    <text evidence="1">The sequence shown here is derived from an EMBL/GenBank/DDBJ whole genome shotgun (WGS) entry which is preliminary data.</text>
</comment>
<dbReference type="EMBL" id="SPHZ02000005">
    <property type="protein sequence ID" value="KAF0920442.1"/>
    <property type="molecule type" value="Genomic_DNA"/>
</dbReference>
<reference evidence="1 2" key="1">
    <citation type="submission" date="2019-11" db="EMBL/GenBank/DDBJ databases">
        <title>Whole genome sequence of Oryza granulata.</title>
        <authorList>
            <person name="Li W."/>
        </authorList>
    </citation>
    <scope>NUCLEOTIDE SEQUENCE [LARGE SCALE GENOMIC DNA]</scope>
    <source>
        <strain evidence="2">cv. Menghai</strain>
        <tissue evidence="1">Leaf</tissue>
    </source>
</reference>
<protein>
    <submittedName>
        <fullName evidence="1">Uncharacterized protein</fullName>
    </submittedName>
</protein>
<dbReference type="SUPFAM" id="SSF48264">
    <property type="entry name" value="Cytochrome P450"/>
    <property type="match status" value="1"/>
</dbReference>
<evidence type="ECO:0000313" key="2">
    <source>
        <dbReference type="Proteomes" id="UP000479710"/>
    </source>
</evidence>
<dbReference type="GO" id="GO:0004497">
    <property type="term" value="F:monooxygenase activity"/>
    <property type="evidence" value="ECO:0007669"/>
    <property type="project" value="InterPro"/>
</dbReference>
<dbReference type="GO" id="GO:0005506">
    <property type="term" value="F:iron ion binding"/>
    <property type="evidence" value="ECO:0007669"/>
    <property type="project" value="InterPro"/>
</dbReference>
<dbReference type="Gene3D" id="1.10.630.10">
    <property type="entry name" value="Cytochrome P450"/>
    <property type="match status" value="1"/>
</dbReference>
<proteinExistence type="predicted"/>